<dbReference type="Pfam" id="PF08478">
    <property type="entry name" value="POTRA_1"/>
    <property type="match status" value="1"/>
</dbReference>
<feature type="transmembrane region" description="Helical" evidence="8">
    <location>
        <begin position="50"/>
        <end position="70"/>
    </location>
</feature>
<dbReference type="GO" id="GO:0090529">
    <property type="term" value="P:cell septum assembly"/>
    <property type="evidence" value="ECO:0007669"/>
    <property type="project" value="InterPro"/>
</dbReference>
<dbReference type="PROSITE" id="PS51779">
    <property type="entry name" value="POTRA"/>
    <property type="match status" value="1"/>
</dbReference>
<dbReference type="Gene3D" id="3.10.20.310">
    <property type="entry name" value="membrane protein fhac"/>
    <property type="match status" value="1"/>
</dbReference>
<organism evidence="10 11">
    <name type="scientific">Deinococcus arboris</name>
    <dbReference type="NCBI Taxonomy" id="2682977"/>
    <lineage>
        <taxon>Bacteria</taxon>
        <taxon>Thermotogati</taxon>
        <taxon>Deinococcota</taxon>
        <taxon>Deinococci</taxon>
        <taxon>Deinococcales</taxon>
        <taxon>Deinococcaceae</taxon>
        <taxon>Deinococcus</taxon>
    </lineage>
</organism>
<gene>
    <name evidence="10" type="ORF">GO986_04860</name>
</gene>
<evidence type="ECO:0000256" key="1">
    <source>
        <dbReference type="ARBA" id="ARBA00004370"/>
    </source>
</evidence>
<evidence type="ECO:0000256" key="6">
    <source>
        <dbReference type="ARBA" id="ARBA00023136"/>
    </source>
</evidence>
<dbReference type="PANTHER" id="PTHR35851:SF1">
    <property type="entry name" value="CELL DIVISION PROTEIN FTSQ"/>
    <property type="match status" value="1"/>
</dbReference>
<comment type="caution">
    <text evidence="10">The sequence shown here is derived from an EMBL/GenBank/DDBJ whole genome shotgun (WGS) entry which is preliminary data.</text>
</comment>
<evidence type="ECO:0000256" key="8">
    <source>
        <dbReference type="SAM" id="Phobius"/>
    </source>
</evidence>
<keyword evidence="5 8" id="KW-1133">Transmembrane helix</keyword>
<dbReference type="InterPro" id="IPR034746">
    <property type="entry name" value="POTRA"/>
</dbReference>
<accession>A0A7C9HWY5</accession>
<name>A0A7C9HWY5_9DEIO</name>
<evidence type="ECO:0000256" key="5">
    <source>
        <dbReference type="ARBA" id="ARBA00022989"/>
    </source>
</evidence>
<evidence type="ECO:0000313" key="10">
    <source>
        <dbReference type="EMBL" id="MVN86090.1"/>
    </source>
</evidence>
<sequence length="252" mass="27617">MTQPGRNRRVGPEPQEPASAVLVPDLIFPAVAPDPDPPARPARRRLRRRWWGLILTLLLVGAALGLWFGLPIRTVTVDGNVRLSPARVQTLAGLSPDFGWLYYGAWRARGLLGSPWVQSATVTRTFPDAVHIQLTERTAYARLRRLDGVVVAIAADGTVLPGALNTAKLPLISGWGPDRLPEMLRVLRALSRYNVQSVAYSPTGLTLTVAGKEASSRVWTGDVQALLKYAESISMYPNHKISIYPWGVSVQE</sequence>
<evidence type="ECO:0000256" key="2">
    <source>
        <dbReference type="ARBA" id="ARBA00022475"/>
    </source>
</evidence>
<evidence type="ECO:0000313" key="11">
    <source>
        <dbReference type="Proteomes" id="UP000483286"/>
    </source>
</evidence>
<dbReference type="EMBL" id="WQLB01000004">
    <property type="protein sequence ID" value="MVN86090.1"/>
    <property type="molecule type" value="Genomic_DNA"/>
</dbReference>
<keyword evidence="7" id="KW-0131">Cell cycle</keyword>
<protein>
    <submittedName>
        <fullName evidence="10">FtsQ-type POTRA domain-containing protein</fullName>
    </submittedName>
</protein>
<keyword evidence="2" id="KW-1003">Cell membrane</keyword>
<dbReference type="GO" id="GO:0016020">
    <property type="term" value="C:membrane"/>
    <property type="evidence" value="ECO:0007669"/>
    <property type="project" value="UniProtKB-SubCell"/>
</dbReference>
<dbReference type="InterPro" id="IPR013685">
    <property type="entry name" value="POTRA_FtsQ_type"/>
</dbReference>
<dbReference type="PANTHER" id="PTHR35851">
    <property type="entry name" value="CELL DIVISION PROTEIN FTSQ"/>
    <property type="match status" value="1"/>
</dbReference>
<evidence type="ECO:0000256" key="7">
    <source>
        <dbReference type="ARBA" id="ARBA00023306"/>
    </source>
</evidence>
<dbReference type="AlphaFoldDB" id="A0A7C9HWY5"/>
<dbReference type="InterPro" id="IPR026579">
    <property type="entry name" value="FtsQ"/>
</dbReference>
<keyword evidence="6 8" id="KW-0472">Membrane</keyword>
<keyword evidence="3" id="KW-0132">Cell division</keyword>
<dbReference type="Proteomes" id="UP000483286">
    <property type="component" value="Unassembled WGS sequence"/>
</dbReference>
<feature type="domain" description="POTRA" evidence="9">
    <location>
        <begin position="70"/>
        <end position="137"/>
    </location>
</feature>
<evidence type="ECO:0000256" key="4">
    <source>
        <dbReference type="ARBA" id="ARBA00022692"/>
    </source>
</evidence>
<reference evidence="10 11" key="1">
    <citation type="submission" date="2019-12" db="EMBL/GenBank/DDBJ databases">
        <title>Deinococcus sp. HMF7620 Genome sequencing and assembly.</title>
        <authorList>
            <person name="Kang H."/>
            <person name="Kim H."/>
            <person name="Joh K."/>
        </authorList>
    </citation>
    <scope>NUCLEOTIDE SEQUENCE [LARGE SCALE GENOMIC DNA]</scope>
    <source>
        <strain evidence="10 11">HMF7620</strain>
    </source>
</reference>
<comment type="subcellular location">
    <subcellularLocation>
        <location evidence="1">Membrane</location>
    </subcellularLocation>
</comment>
<keyword evidence="4 8" id="KW-0812">Transmembrane</keyword>
<evidence type="ECO:0000256" key="3">
    <source>
        <dbReference type="ARBA" id="ARBA00022618"/>
    </source>
</evidence>
<keyword evidence="11" id="KW-1185">Reference proteome</keyword>
<evidence type="ECO:0000259" key="9">
    <source>
        <dbReference type="PROSITE" id="PS51779"/>
    </source>
</evidence>
<proteinExistence type="predicted"/>